<gene>
    <name evidence="4" type="ORF">RFI_12559</name>
</gene>
<reference evidence="4 5" key="1">
    <citation type="journal article" date="2013" name="Curr. Biol.">
        <title>The Genome of the Foraminiferan Reticulomyxa filosa.</title>
        <authorList>
            <person name="Glockner G."/>
            <person name="Hulsmann N."/>
            <person name="Schleicher M."/>
            <person name="Noegel A.A."/>
            <person name="Eichinger L."/>
            <person name="Gallinger C."/>
            <person name="Pawlowski J."/>
            <person name="Sierra R."/>
            <person name="Euteneuer U."/>
            <person name="Pillet L."/>
            <person name="Moustafa A."/>
            <person name="Platzer M."/>
            <person name="Groth M."/>
            <person name="Szafranski K."/>
            <person name="Schliwa M."/>
        </authorList>
    </citation>
    <scope>NUCLEOTIDE SEQUENCE [LARGE SCALE GENOMIC DNA]</scope>
</reference>
<dbReference type="EMBL" id="ASPP01009120">
    <property type="protein sequence ID" value="ETO24597.1"/>
    <property type="molecule type" value="Genomic_DNA"/>
</dbReference>
<dbReference type="Gene3D" id="3.30.1520.10">
    <property type="entry name" value="Phox-like domain"/>
    <property type="match status" value="1"/>
</dbReference>
<keyword evidence="2" id="KW-0812">Transmembrane</keyword>
<feature type="transmembrane region" description="Helical" evidence="2">
    <location>
        <begin position="131"/>
        <end position="151"/>
    </location>
</feature>
<keyword evidence="2" id="KW-0472">Membrane</keyword>
<evidence type="ECO:0000259" key="3">
    <source>
        <dbReference type="PROSITE" id="PS50195"/>
    </source>
</evidence>
<dbReference type="AlphaFoldDB" id="X6NGV8"/>
<dbReference type="SUPFAM" id="SSF64268">
    <property type="entry name" value="PX domain"/>
    <property type="match status" value="1"/>
</dbReference>
<evidence type="ECO:0000256" key="2">
    <source>
        <dbReference type="SAM" id="Phobius"/>
    </source>
</evidence>
<feature type="domain" description="PX" evidence="3">
    <location>
        <begin position="1"/>
        <end position="121"/>
    </location>
</feature>
<dbReference type="Pfam" id="PF00787">
    <property type="entry name" value="PX"/>
    <property type="match status" value="1"/>
</dbReference>
<feature type="compositionally biased region" description="Polar residues" evidence="1">
    <location>
        <begin position="262"/>
        <end position="272"/>
    </location>
</feature>
<feature type="transmembrane region" description="Helical" evidence="2">
    <location>
        <begin position="100"/>
        <end position="119"/>
    </location>
</feature>
<dbReference type="Proteomes" id="UP000023152">
    <property type="component" value="Unassembled WGS sequence"/>
</dbReference>
<protein>
    <recommendedName>
        <fullName evidence="3">PX domain-containing protein</fullName>
    </recommendedName>
</protein>
<dbReference type="PROSITE" id="PS50195">
    <property type="entry name" value="PX"/>
    <property type="match status" value="1"/>
</dbReference>
<accession>X6NGV8</accession>
<name>X6NGV8_RETFI</name>
<keyword evidence="2" id="KW-1133">Transmembrane helix</keyword>
<feature type="compositionally biased region" description="Basic and acidic residues" evidence="1">
    <location>
        <begin position="248"/>
        <end position="261"/>
    </location>
</feature>
<dbReference type="InterPro" id="IPR001683">
    <property type="entry name" value="PX_dom"/>
</dbReference>
<feature type="compositionally biased region" description="Polar residues" evidence="1">
    <location>
        <begin position="236"/>
        <end position="247"/>
    </location>
</feature>
<evidence type="ECO:0000313" key="5">
    <source>
        <dbReference type="Proteomes" id="UP000023152"/>
    </source>
</evidence>
<evidence type="ECO:0000256" key="1">
    <source>
        <dbReference type="SAM" id="MobiDB-lite"/>
    </source>
</evidence>
<feature type="region of interest" description="Disordered" evidence="1">
    <location>
        <begin position="162"/>
        <end position="317"/>
    </location>
</feature>
<feature type="compositionally biased region" description="Polar residues" evidence="1">
    <location>
        <begin position="196"/>
        <end position="229"/>
    </location>
</feature>
<dbReference type="InterPro" id="IPR036871">
    <property type="entry name" value="PX_dom_sf"/>
</dbReference>
<dbReference type="GO" id="GO:0035091">
    <property type="term" value="F:phosphatidylinositol binding"/>
    <property type="evidence" value="ECO:0007669"/>
    <property type="project" value="InterPro"/>
</dbReference>
<keyword evidence="5" id="KW-1185">Reference proteome</keyword>
<organism evidence="4 5">
    <name type="scientific">Reticulomyxa filosa</name>
    <dbReference type="NCBI Taxonomy" id="46433"/>
    <lineage>
        <taxon>Eukaryota</taxon>
        <taxon>Sar</taxon>
        <taxon>Rhizaria</taxon>
        <taxon>Retaria</taxon>
        <taxon>Foraminifera</taxon>
        <taxon>Monothalamids</taxon>
        <taxon>Reticulomyxidae</taxon>
        <taxon>Reticulomyxa</taxon>
    </lineage>
</organism>
<evidence type="ECO:0000313" key="4">
    <source>
        <dbReference type="EMBL" id="ETO24597.1"/>
    </source>
</evidence>
<comment type="caution">
    <text evidence="4">The sequence shown here is derived from an EMBL/GenBank/DDBJ whole genome shotgun (WGS) entry which is preliminary data.</text>
</comment>
<feature type="compositionally biased region" description="Polar residues" evidence="1">
    <location>
        <begin position="162"/>
        <end position="176"/>
    </location>
</feature>
<dbReference type="CDD" id="cd06093">
    <property type="entry name" value="PX_domain"/>
    <property type="match status" value="1"/>
</dbReference>
<proteinExistence type="predicted"/>
<sequence>MFYIQGHTHTFTTRYSTLAKLHDRLLRSGILDRAFKFTPPNFPGKYWFKDMTKPKNYEKRGQELLIYLRALVSKPTILKFAEFQTSINLPNSLKRSVGEIANNMVCASLFFFFFFFFAMQFKISKNTTKNFFFFPLFFFKKNLYMYIYIILKKKSYNQIMDQFPNESPSSNGTHRSTGARYREGGGGGEKPKNGKQVLNTDKTLGQNASKNTTKSDNSNVHETGTVNSSNKEHNDMNSSNALKTQKSMKTDEVGPGARHDNNMTVGQQNTASPRDIAKRESSTNIIPSTDAIKSPKITQRDDNAQQHTKLSAKEREEQDAMLFKQTLRQLTEKIEEHLIEIVDNTSVEHPLDPQELIELKNEYRDMLEPLKLFHLRLVVFFDVLEIEDEKFEYPSMSGGCDKVWQTINGDITLETEGLDVIEDMSTEIRDLLLTTCDLGGNNNIQIRATLGEEKMLPFFFPFFFVGFIDSNLRSFLQCKKLMK</sequence>